<organism evidence="7 8">
    <name type="scientific">Pontibacter mangrovi</name>
    <dbReference type="NCBI Taxonomy" id="2589816"/>
    <lineage>
        <taxon>Bacteria</taxon>
        <taxon>Pseudomonadati</taxon>
        <taxon>Bacteroidota</taxon>
        <taxon>Cytophagia</taxon>
        <taxon>Cytophagales</taxon>
        <taxon>Hymenobacteraceae</taxon>
        <taxon>Pontibacter</taxon>
    </lineage>
</organism>
<comment type="caution">
    <text evidence="7">The sequence shown here is derived from an EMBL/GenBank/DDBJ whole genome shotgun (WGS) entry which is preliminary data.</text>
</comment>
<evidence type="ECO:0000259" key="6">
    <source>
        <dbReference type="PROSITE" id="PS50109"/>
    </source>
</evidence>
<keyword evidence="5" id="KW-0902">Two-component regulatory system</keyword>
<dbReference type="RefSeq" id="WP_140622389.1">
    <property type="nucleotide sequence ID" value="NZ_VFRQ01000008.1"/>
</dbReference>
<dbReference type="PANTHER" id="PTHR43711:SF1">
    <property type="entry name" value="HISTIDINE KINASE 1"/>
    <property type="match status" value="1"/>
</dbReference>
<sequence>MGSNGFDWRIVLRVAFLLITLSTPAIVIQHGWSEALVFMLPIIVYQVADLIRYVRKAQEELSQFIESVHYRDFSRYYNEHYSNAGLQLLHKGFNEINATLKSINKEKESQHLHLQKIMELVETGILSYDTDSGEVVLMNDSLKKLLHLPFMKTIQHLEKRDQELYQAVQQLQPGRSRIATAYTSNFEKSTLKVLLSATAFRSEGRTYKLVAFQNVSEALDETESRAWQKLLNVMTHEIMNSVAPIASLADTLKTRLHETASAGPSAQDMEDFEVSVSTIKSRSEGLLRFAEVYRNLNRITRLNLADVAVKEVFSNLQHLMHPTMAQKNIALEISLEDPTLRLQADRNLLDQVLINLLVNAMEAVKEQPEPVIELSAYTSGENTFIKVADNGIGMSREVQEKIFIPFFSTRRNGTGIGLSLCKQIIMLHRGSIQVQSAEGAGTAFLLRFPNNPSFIL</sequence>
<dbReference type="AlphaFoldDB" id="A0A501W2W6"/>
<dbReference type="PROSITE" id="PS50109">
    <property type="entry name" value="HIS_KIN"/>
    <property type="match status" value="1"/>
</dbReference>
<dbReference type="PRINTS" id="PR00344">
    <property type="entry name" value="BCTRLSENSOR"/>
</dbReference>
<dbReference type="InterPro" id="IPR003594">
    <property type="entry name" value="HATPase_dom"/>
</dbReference>
<reference evidence="7 8" key="1">
    <citation type="submission" date="2019-06" db="EMBL/GenBank/DDBJ databases">
        <title>A novel bacterium of genus Pontibacter, isolated from marine sediment.</title>
        <authorList>
            <person name="Huang H."/>
            <person name="Mo K."/>
            <person name="Hu Y."/>
        </authorList>
    </citation>
    <scope>NUCLEOTIDE SEQUENCE [LARGE SCALE GENOMIC DNA]</scope>
    <source>
        <strain evidence="7 8">HB172049</strain>
    </source>
</reference>
<dbReference type="OrthoDB" id="1931120at2"/>
<dbReference type="PANTHER" id="PTHR43711">
    <property type="entry name" value="TWO-COMPONENT HISTIDINE KINASE"/>
    <property type="match status" value="1"/>
</dbReference>
<evidence type="ECO:0000313" key="8">
    <source>
        <dbReference type="Proteomes" id="UP000316727"/>
    </source>
</evidence>
<dbReference type="SMART" id="SM00387">
    <property type="entry name" value="HATPase_c"/>
    <property type="match status" value="1"/>
</dbReference>
<evidence type="ECO:0000256" key="2">
    <source>
        <dbReference type="ARBA" id="ARBA00012438"/>
    </source>
</evidence>
<dbReference type="EC" id="2.7.13.3" evidence="2"/>
<dbReference type="EMBL" id="VFRQ01000008">
    <property type="protein sequence ID" value="TPE42975.1"/>
    <property type="molecule type" value="Genomic_DNA"/>
</dbReference>
<feature type="domain" description="Histidine kinase" evidence="6">
    <location>
        <begin position="233"/>
        <end position="452"/>
    </location>
</feature>
<evidence type="ECO:0000256" key="1">
    <source>
        <dbReference type="ARBA" id="ARBA00000085"/>
    </source>
</evidence>
<keyword evidence="4 7" id="KW-0418">Kinase</keyword>
<comment type="catalytic activity">
    <reaction evidence="1">
        <text>ATP + protein L-histidine = ADP + protein N-phospho-L-histidine.</text>
        <dbReference type="EC" id="2.7.13.3"/>
    </reaction>
</comment>
<gene>
    <name evidence="7" type="ORF">FJM65_15115</name>
</gene>
<dbReference type="InterPro" id="IPR050736">
    <property type="entry name" value="Sensor_HK_Regulatory"/>
</dbReference>
<protein>
    <recommendedName>
        <fullName evidence="2">histidine kinase</fullName>
        <ecNumber evidence="2">2.7.13.3</ecNumber>
    </recommendedName>
</protein>
<dbReference type="InterPro" id="IPR005467">
    <property type="entry name" value="His_kinase_dom"/>
</dbReference>
<dbReference type="InterPro" id="IPR004358">
    <property type="entry name" value="Sig_transdc_His_kin-like_C"/>
</dbReference>
<proteinExistence type="predicted"/>
<keyword evidence="8" id="KW-1185">Reference proteome</keyword>
<dbReference type="Gene3D" id="3.30.565.10">
    <property type="entry name" value="Histidine kinase-like ATPase, C-terminal domain"/>
    <property type="match status" value="1"/>
</dbReference>
<evidence type="ECO:0000256" key="4">
    <source>
        <dbReference type="ARBA" id="ARBA00022777"/>
    </source>
</evidence>
<dbReference type="Proteomes" id="UP000316727">
    <property type="component" value="Unassembled WGS sequence"/>
</dbReference>
<keyword evidence="3" id="KW-0808">Transferase</keyword>
<dbReference type="GO" id="GO:0004673">
    <property type="term" value="F:protein histidine kinase activity"/>
    <property type="evidence" value="ECO:0007669"/>
    <property type="project" value="UniProtKB-EC"/>
</dbReference>
<dbReference type="Pfam" id="PF02518">
    <property type="entry name" value="HATPase_c"/>
    <property type="match status" value="1"/>
</dbReference>
<evidence type="ECO:0000256" key="5">
    <source>
        <dbReference type="ARBA" id="ARBA00023012"/>
    </source>
</evidence>
<evidence type="ECO:0000256" key="3">
    <source>
        <dbReference type="ARBA" id="ARBA00022679"/>
    </source>
</evidence>
<dbReference type="InterPro" id="IPR036890">
    <property type="entry name" value="HATPase_C_sf"/>
</dbReference>
<accession>A0A501W2W6</accession>
<dbReference type="GO" id="GO:0000160">
    <property type="term" value="P:phosphorelay signal transduction system"/>
    <property type="evidence" value="ECO:0007669"/>
    <property type="project" value="UniProtKB-KW"/>
</dbReference>
<name>A0A501W2W6_9BACT</name>
<evidence type="ECO:0000313" key="7">
    <source>
        <dbReference type="EMBL" id="TPE42975.1"/>
    </source>
</evidence>
<dbReference type="SUPFAM" id="SSF55874">
    <property type="entry name" value="ATPase domain of HSP90 chaperone/DNA topoisomerase II/histidine kinase"/>
    <property type="match status" value="1"/>
</dbReference>